<keyword evidence="3" id="KW-0540">Nuclease</keyword>
<keyword evidence="4" id="KW-1185">Reference proteome</keyword>
<dbReference type="SUPFAM" id="SSF52980">
    <property type="entry name" value="Restriction endonuclease-like"/>
    <property type="match status" value="1"/>
</dbReference>
<dbReference type="NCBIfam" id="NF009150">
    <property type="entry name" value="PRK12497.1-3"/>
    <property type="match status" value="1"/>
</dbReference>
<evidence type="ECO:0000256" key="1">
    <source>
        <dbReference type="ARBA" id="ARBA00006738"/>
    </source>
</evidence>
<dbReference type="RefSeq" id="WP_042475983.1">
    <property type="nucleotide sequence ID" value="NZ_JBHOHJ010000007.1"/>
</dbReference>
<dbReference type="PANTHER" id="PTHR34039">
    <property type="entry name" value="UPF0102 PROTEIN YRAN"/>
    <property type="match status" value="1"/>
</dbReference>
<dbReference type="GO" id="GO:0004519">
    <property type="term" value="F:endonuclease activity"/>
    <property type="evidence" value="ECO:0007669"/>
    <property type="project" value="UniProtKB-KW"/>
</dbReference>
<dbReference type="Proteomes" id="UP000029228">
    <property type="component" value="Unassembled WGS sequence"/>
</dbReference>
<dbReference type="InterPro" id="IPR003509">
    <property type="entry name" value="UPF0102_YraN-like"/>
</dbReference>
<proteinExistence type="inferred from homology"/>
<evidence type="ECO:0000256" key="2">
    <source>
        <dbReference type="HAMAP-Rule" id="MF_00048"/>
    </source>
</evidence>
<keyword evidence="3" id="KW-0255">Endonuclease</keyword>
<dbReference type="HAMAP" id="MF_00048">
    <property type="entry name" value="UPF0102"/>
    <property type="match status" value="1"/>
</dbReference>
<dbReference type="AlphaFoldDB" id="A0A090S1M0"/>
<dbReference type="NCBIfam" id="TIGR00252">
    <property type="entry name" value="YraN family protein"/>
    <property type="match status" value="1"/>
</dbReference>
<accession>A0A090S1M0</accession>
<dbReference type="STRING" id="990268.JCM19235_4918"/>
<gene>
    <name evidence="3" type="ORF">JCM19235_4918</name>
</gene>
<sequence length="129" mass="14723">MTLLPWNKPSASKRAVGKNYEELAKDYLGRQGLVPLTDNFTVKCGEVDLIMRDKSSIVFIEVKYRRNQNYGTAQEMVTRAKAKKIEKAATLWLLKNGLSPYDTEFRFDVVAIHEQGNDINWIKNAITQG</sequence>
<evidence type="ECO:0000313" key="3">
    <source>
        <dbReference type="EMBL" id="GAL21436.1"/>
    </source>
</evidence>
<dbReference type="InterPro" id="IPR011856">
    <property type="entry name" value="tRNA_endonuc-like_dom_sf"/>
</dbReference>
<evidence type="ECO:0000313" key="4">
    <source>
        <dbReference type="Proteomes" id="UP000029228"/>
    </source>
</evidence>
<dbReference type="Gene3D" id="3.40.1350.10">
    <property type="match status" value="1"/>
</dbReference>
<protein>
    <recommendedName>
        <fullName evidence="2">UPF0102 protein JCM19235_4918</fullName>
    </recommendedName>
</protein>
<dbReference type="Pfam" id="PF02021">
    <property type="entry name" value="UPF0102"/>
    <property type="match status" value="1"/>
</dbReference>
<comment type="caution">
    <text evidence="3">The sequence shown here is derived from an EMBL/GenBank/DDBJ whole genome shotgun (WGS) entry which is preliminary data.</text>
</comment>
<dbReference type="InterPro" id="IPR011335">
    <property type="entry name" value="Restrct_endonuc-II-like"/>
</dbReference>
<dbReference type="PANTHER" id="PTHR34039:SF1">
    <property type="entry name" value="UPF0102 PROTEIN YRAN"/>
    <property type="match status" value="1"/>
</dbReference>
<dbReference type="OrthoDB" id="9794876at2"/>
<reference evidence="3 4" key="1">
    <citation type="submission" date="2014-09" db="EMBL/GenBank/DDBJ databases">
        <title>Vibrio maritimus JCM 19235. (C45) whole genome shotgun sequence.</title>
        <authorList>
            <person name="Sawabe T."/>
            <person name="Meirelles P."/>
            <person name="Nakanishi M."/>
            <person name="Sayaka M."/>
            <person name="Hattori M."/>
            <person name="Ohkuma M."/>
        </authorList>
    </citation>
    <scope>NUCLEOTIDE SEQUENCE [LARGE SCALE GENOMIC DNA]</scope>
    <source>
        <strain evidence="4">JCM19235</strain>
    </source>
</reference>
<keyword evidence="3" id="KW-0378">Hydrolase</keyword>
<dbReference type="EMBL" id="BBMR01000008">
    <property type="protein sequence ID" value="GAL21436.1"/>
    <property type="molecule type" value="Genomic_DNA"/>
</dbReference>
<name>A0A090S1M0_9VIBR</name>
<organism evidence="3 4">
    <name type="scientific">Vibrio maritimus</name>
    <dbReference type="NCBI Taxonomy" id="990268"/>
    <lineage>
        <taxon>Bacteria</taxon>
        <taxon>Pseudomonadati</taxon>
        <taxon>Pseudomonadota</taxon>
        <taxon>Gammaproteobacteria</taxon>
        <taxon>Vibrionales</taxon>
        <taxon>Vibrionaceae</taxon>
        <taxon>Vibrio</taxon>
    </lineage>
</organism>
<comment type="similarity">
    <text evidence="1 2">Belongs to the UPF0102 family.</text>
</comment>
<dbReference type="GO" id="GO:0003676">
    <property type="term" value="F:nucleic acid binding"/>
    <property type="evidence" value="ECO:0007669"/>
    <property type="project" value="InterPro"/>
</dbReference>